<dbReference type="Gene3D" id="2.60.40.1220">
    <property type="match status" value="1"/>
</dbReference>
<feature type="domain" description="CopC" evidence="11">
    <location>
        <begin position="22"/>
        <end position="112"/>
    </location>
</feature>
<accession>A0A1H4EYH9</accession>
<dbReference type="PANTHER" id="PTHR34820">
    <property type="entry name" value="INNER MEMBRANE PROTEIN YEBZ"/>
    <property type="match status" value="1"/>
</dbReference>
<feature type="transmembrane region" description="Helical" evidence="9">
    <location>
        <begin position="377"/>
        <end position="396"/>
    </location>
</feature>
<dbReference type="Proteomes" id="UP000198703">
    <property type="component" value="Unassembled WGS sequence"/>
</dbReference>
<name>A0A1H4EYH9_9RHOB</name>
<keyword evidence="14" id="KW-1185">Reference proteome</keyword>
<evidence type="ECO:0000259" key="12">
    <source>
        <dbReference type="Pfam" id="PF05425"/>
    </source>
</evidence>
<proteinExistence type="predicted"/>
<dbReference type="AlphaFoldDB" id="A0A1H4EYH9"/>
<sequence length="516" mass="51850">MILRVLSLVALLLGLAPAALAHAQLRAATPVAGAVLAAAPAEVRLQFNEPVAALTFRWVSPDGRLSEPAVAVQGDTVRVIPPPDAARGTHLLSWRVTSADGHPVGGTHLFSVGAPSATADATAAETAGARLAAFARIILFAGLALGIGAAAFAALVAPPARSVRRLATAGAIAVAPAAMALTGAEGLDRLGAPPSRLADAAVWAEAAQAPASLSALLWTLAAALAAVALVRPRATLGLAALGLGALGFAASGHAASVSPRWLTGALVATHAAALLVWLGALTPLAAALARDRSGAAPVVRRFAAVAAPMLALLALSGAALVWTQLRAPADLLSTGYGQLLALKLALVAGMLGLAALNRFVLAPRLTGGAAAPMRLRRSILVEIGLGLAVLCCAAAFRLTPPPRALEAGPAPVAIHLHGRLAMADLAVSPARVGLNTVVATVLDADFAPLTPLSVTVGFAPQDGALEAVRVEAVRGDDGVWRAEAVLPLPGAWSVIVDVLVSDFDRERLGGDFFVAP</sequence>
<gene>
    <name evidence="13" type="ORF">SAMN05444370_1173</name>
</gene>
<dbReference type="InterPro" id="IPR007348">
    <property type="entry name" value="CopC_dom"/>
</dbReference>
<keyword evidence="5 10" id="KW-0732">Signal</keyword>
<feature type="transmembrane region" description="Helical" evidence="9">
    <location>
        <begin position="335"/>
        <end position="356"/>
    </location>
</feature>
<comment type="subcellular location">
    <subcellularLocation>
        <location evidence="1">Cell membrane</location>
        <topology evidence="1">Multi-pass membrane protein</topology>
    </subcellularLocation>
</comment>
<keyword evidence="4" id="KW-0479">Metal-binding</keyword>
<keyword evidence="2" id="KW-1003">Cell membrane</keyword>
<feature type="transmembrane region" description="Helical" evidence="9">
    <location>
        <begin position="169"/>
        <end position="187"/>
    </location>
</feature>
<feature type="transmembrane region" description="Helical" evidence="9">
    <location>
        <begin position="137"/>
        <end position="157"/>
    </location>
</feature>
<evidence type="ECO:0000256" key="8">
    <source>
        <dbReference type="ARBA" id="ARBA00023136"/>
    </source>
</evidence>
<evidence type="ECO:0000256" key="9">
    <source>
        <dbReference type="SAM" id="Phobius"/>
    </source>
</evidence>
<evidence type="ECO:0000256" key="10">
    <source>
        <dbReference type="SAM" id="SignalP"/>
    </source>
</evidence>
<evidence type="ECO:0000256" key="6">
    <source>
        <dbReference type="ARBA" id="ARBA00022989"/>
    </source>
</evidence>
<feature type="transmembrane region" description="Helical" evidence="9">
    <location>
        <begin position="207"/>
        <end position="229"/>
    </location>
</feature>
<dbReference type="InterPro" id="IPR014756">
    <property type="entry name" value="Ig_E-set"/>
</dbReference>
<feature type="transmembrane region" description="Helical" evidence="9">
    <location>
        <begin position="301"/>
        <end position="323"/>
    </location>
</feature>
<feature type="signal peptide" evidence="10">
    <location>
        <begin position="1"/>
        <end position="21"/>
    </location>
</feature>
<dbReference type="RefSeq" id="WP_093255574.1">
    <property type="nucleotide sequence ID" value="NZ_FNQM01000017.1"/>
</dbReference>
<dbReference type="GO" id="GO:0005507">
    <property type="term" value="F:copper ion binding"/>
    <property type="evidence" value="ECO:0007669"/>
    <property type="project" value="InterPro"/>
</dbReference>
<feature type="domain" description="Copper resistance protein D" evidence="12">
    <location>
        <begin position="297"/>
        <end position="395"/>
    </location>
</feature>
<dbReference type="STRING" id="89524.SAMN05444370_1173"/>
<keyword evidence="7" id="KW-0186">Copper</keyword>
<dbReference type="GO" id="GO:0006825">
    <property type="term" value="P:copper ion transport"/>
    <property type="evidence" value="ECO:0007669"/>
    <property type="project" value="InterPro"/>
</dbReference>
<protein>
    <submittedName>
        <fullName evidence="13">Copper transport protein</fullName>
    </submittedName>
</protein>
<dbReference type="GO" id="GO:0042597">
    <property type="term" value="C:periplasmic space"/>
    <property type="evidence" value="ECO:0007669"/>
    <property type="project" value="InterPro"/>
</dbReference>
<evidence type="ECO:0000256" key="7">
    <source>
        <dbReference type="ARBA" id="ARBA00023008"/>
    </source>
</evidence>
<dbReference type="PANTHER" id="PTHR34820:SF4">
    <property type="entry name" value="INNER MEMBRANE PROTEIN YEBZ"/>
    <property type="match status" value="1"/>
</dbReference>
<dbReference type="OrthoDB" id="9796814at2"/>
<evidence type="ECO:0000256" key="5">
    <source>
        <dbReference type="ARBA" id="ARBA00022729"/>
    </source>
</evidence>
<dbReference type="InterPro" id="IPR008457">
    <property type="entry name" value="Cu-R_CopD_dom"/>
</dbReference>
<dbReference type="Pfam" id="PF05425">
    <property type="entry name" value="CopD"/>
    <property type="match status" value="1"/>
</dbReference>
<dbReference type="InterPro" id="IPR032694">
    <property type="entry name" value="CopC/D"/>
</dbReference>
<feature type="chain" id="PRO_5011467810" evidence="10">
    <location>
        <begin position="22"/>
        <end position="516"/>
    </location>
</feature>
<dbReference type="GO" id="GO:0005886">
    <property type="term" value="C:plasma membrane"/>
    <property type="evidence" value="ECO:0007669"/>
    <property type="project" value="UniProtKB-SubCell"/>
</dbReference>
<evidence type="ECO:0000256" key="1">
    <source>
        <dbReference type="ARBA" id="ARBA00004651"/>
    </source>
</evidence>
<evidence type="ECO:0000256" key="2">
    <source>
        <dbReference type="ARBA" id="ARBA00022475"/>
    </source>
</evidence>
<feature type="transmembrane region" description="Helical" evidence="9">
    <location>
        <begin position="236"/>
        <end position="255"/>
    </location>
</feature>
<organism evidence="13 14">
    <name type="scientific">Rubrimonas cliftonensis</name>
    <dbReference type="NCBI Taxonomy" id="89524"/>
    <lineage>
        <taxon>Bacteria</taxon>
        <taxon>Pseudomonadati</taxon>
        <taxon>Pseudomonadota</taxon>
        <taxon>Alphaproteobacteria</taxon>
        <taxon>Rhodobacterales</taxon>
        <taxon>Paracoccaceae</taxon>
        <taxon>Rubrimonas</taxon>
    </lineage>
</organism>
<evidence type="ECO:0000256" key="4">
    <source>
        <dbReference type="ARBA" id="ARBA00022723"/>
    </source>
</evidence>
<evidence type="ECO:0000256" key="3">
    <source>
        <dbReference type="ARBA" id="ARBA00022692"/>
    </source>
</evidence>
<dbReference type="EMBL" id="FNQM01000017">
    <property type="protein sequence ID" value="SEA90093.1"/>
    <property type="molecule type" value="Genomic_DNA"/>
</dbReference>
<dbReference type="Pfam" id="PF04234">
    <property type="entry name" value="CopC"/>
    <property type="match status" value="1"/>
</dbReference>
<dbReference type="SUPFAM" id="SSF81296">
    <property type="entry name" value="E set domains"/>
    <property type="match status" value="1"/>
</dbReference>
<keyword evidence="3 9" id="KW-0812">Transmembrane</keyword>
<evidence type="ECO:0000313" key="13">
    <source>
        <dbReference type="EMBL" id="SEA90093.1"/>
    </source>
</evidence>
<evidence type="ECO:0000313" key="14">
    <source>
        <dbReference type="Proteomes" id="UP000198703"/>
    </source>
</evidence>
<keyword evidence="6 9" id="KW-1133">Transmembrane helix</keyword>
<reference evidence="13 14" key="1">
    <citation type="submission" date="2016-10" db="EMBL/GenBank/DDBJ databases">
        <authorList>
            <person name="de Groot N.N."/>
        </authorList>
    </citation>
    <scope>NUCLEOTIDE SEQUENCE [LARGE SCALE GENOMIC DNA]</scope>
    <source>
        <strain evidence="13 14">DSM 15345</strain>
    </source>
</reference>
<evidence type="ECO:0000259" key="11">
    <source>
        <dbReference type="Pfam" id="PF04234"/>
    </source>
</evidence>
<feature type="transmembrane region" description="Helical" evidence="9">
    <location>
        <begin position="261"/>
        <end position="289"/>
    </location>
</feature>
<dbReference type="GO" id="GO:0046688">
    <property type="term" value="P:response to copper ion"/>
    <property type="evidence" value="ECO:0007669"/>
    <property type="project" value="InterPro"/>
</dbReference>
<keyword evidence="8 9" id="KW-0472">Membrane</keyword>
<dbReference type="InterPro" id="IPR014755">
    <property type="entry name" value="Cu-Rt/internalin_Ig-like"/>
</dbReference>